<dbReference type="Proteomes" id="UP000481861">
    <property type="component" value="Unassembled WGS sequence"/>
</dbReference>
<organism evidence="1 2">
    <name type="scientific">Massariosphaeria phaeospora</name>
    <dbReference type="NCBI Taxonomy" id="100035"/>
    <lineage>
        <taxon>Eukaryota</taxon>
        <taxon>Fungi</taxon>
        <taxon>Dikarya</taxon>
        <taxon>Ascomycota</taxon>
        <taxon>Pezizomycotina</taxon>
        <taxon>Dothideomycetes</taxon>
        <taxon>Pleosporomycetidae</taxon>
        <taxon>Pleosporales</taxon>
        <taxon>Pleosporales incertae sedis</taxon>
        <taxon>Massariosphaeria</taxon>
    </lineage>
</organism>
<dbReference type="EMBL" id="JAADJZ010000017">
    <property type="protein sequence ID" value="KAF2869030.1"/>
    <property type="molecule type" value="Genomic_DNA"/>
</dbReference>
<accession>A0A7C8IA81</accession>
<sequence>MLPAPRAALPAPRAATMKPNGLEQAQTGKMFHAPYRRTSAMDEENTHSEDPDSICTAVYIVGRGAVVRDMEFGLGWLMVVEEQQYNTEGKARTWPPSPPSPLRSAIARRKGTDPHSENLPRLRARSEHLPQQHSCHVCTLKRGVGRRAQWIPKRTTCFE</sequence>
<name>A0A7C8IA81_9PLEO</name>
<protein>
    <submittedName>
        <fullName evidence="1">Uncharacterized protein</fullName>
    </submittedName>
</protein>
<evidence type="ECO:0000313" key="2">
    <source>
        <dbReference type="Proteomes" id="UP000481861"/>
    </source>
</evidence>
<keyword evidence="2" id="KW-1185">Reference proteome</keyword>
<gene>
    <name evidence="1" type="ORF">BDV95DRAFT_110280</name>
</gene>
<dbReference type="AlphaFoldDB" id="A0A7C8IA81"/>
<proteinExistence type="predicted"/>
<reference evidence="1 2" key="1">
    <citation type="submission" date="2020-01" db="EMBL/GenBank/DDBJ databases">
        <authorList>
            <consortium name="DOE Joint Genome Institute"/>
            <person name="Haridas S."/>
            <person name="Albert R."/>
            <person name="Binder M."/>
            <person name="Bloem J."/>
            <person name="Labutti K."/>
            <person name="Salamov A."/>
            <person name="Andreopoulos B."/>
            <person name="Baker S.E."/>
            <person name="Barry K."/>
            <person name="Bills G."/>
            <person name="Bluhm B.H."/>
            <person name="Cannon C."/>
            <person name="Castanera R."/>
            <person name="Culley D.E."/>
            <person name="Daum C."/>
            <person name="Ezra D."/>
            <person name="Gonzalez J.B."/>
            <person name="Henrissat B."/>
            <person name="Kuo A."/>
            <person name="Liang C."/>
            <person name="Lipzen A."/>
            <person name="Lutzoni F."/>
            <person name="Magnuson J."/>
            <person name="Mondo S."/>
            <person name="Nolan M."/>
            <person name="Ohm R."/>
            <person name="Pangilinan J."/>
            <person name="Park H.-J.H."/>
            <person name="Ramirez L."/>
            <person name="Alfaro M."/>
            <person name="Sun H."/>
            <person name="Tritt A."/>
            <person name="Yoshinaga Y."/>
            <person name="Zwiers L.-H.L."/>
            <person name="Turgeon B.G."/>
            <person name="Goodwin S.B."/>
            <person name="Spatafora J.W."/>
            <person name="Crous P.W."/>
            <person name="Grigoriev I.V."/>
        </authorList>
    </citation>
    <scope>NUCLEOTIDE SEQUENCE [LARGE SCALE GENOMIC DNA]</scope>
    <source>
        <strain evidence="1 2">CBS 611.86</strain>
    </source>
</reference>
<evidence type="ECO:0000313" key="1">
    <source>
        <dbReference type="EMBL" id="KAF2869030.1"/>
    </source>
</evidence>
<comment type="caution">
    <text evidence="1">The sequence shown here is derived from an EMBL/GenBank/DDBJ whole genome shotgun (WGS) entry which is preliminary data.</text>
</comment>